<dbReference type="AlphaFoldDB" id="W8RCM4"/>
<dbReference type="KEGG" id="pstt:CH92_14420"/>
<organism evidence="1 2">
    <name type="scientific">Stutzerimonas stutzeri</name>
    <name type="common">Pseudomonas stutzeri</name>
    <dbReference type="NCBI Taxonomy" id="316"/>
    <lineage>
        <taxon>Bacteria</taxon>
        <taxon>Pseudomonadati</taxon>
        <taxon>Pseudomonadota</taxon>
        <taxon>Gammaproteobacteria</taxon>
        <taxon>Pseudomonadales</taxon>
        <taxon>Pseudomonadaceae</taxon>
        <taxon>Stutzerimonas</taxon>
    </lineage>
</organism>
<dbReference type="OrthoDB" id="278693at2"/>
<protein>
    <recommendedName>
        <fullName evidence="3">ATPase</fullName>
    </recommendedName>
</protein>
<dbReference type="RefSeq" id="WP_025242423.1">
    <property type="nucleotide sequence ID" value="NZ_CP007441.1"/>
</dbReference>
<dbReference type="EMBL" id="CP007441">
    <property type="protein sequence ID" value="AHL76222.1"/>
    <property type="molecule type" value="Genomic_DNA"/>
</dbReference>
<gene>
    <name evidence="1" type="ORF">CH92_14420</name>
</gene>
<evidence type="ECO:0000313" key="1">
    <source>
        <dbReference type="EMBL" id="AHL76222.1"/>
    </source>
</evidence>
<reference evidence="1 2" key="2">
    <citation type="submission" date="2014-03" db="EMBL/GenBank/DDBJ databases">
        <authorList>
            <person name="Baltrus D."/>
            <person name="Dougherty K."/>
        </authorList>
    </citation>
    <scope>NUCLEOTIDE SEQUENCE</scope>
    <source>
        <strain evidence="1 2">28a24</strain>
    </source>
</reference>
<proteinExistence type="predicted"/>
<accession>W8RCM4</accession>
<evidence type="ECO:0000313" key="2">
    <source>
        <dbReference type="Proteomes" id="UP000019522"/>
    </source>
</evidence>
<name>W8RCM4_STUST</name>
<reference evidence="2" key="1">
    <citation type="journal article" date="2014" name="Genome Announc.">
        <title>Complete Genome Sequence of the Highly Transformable Pseudomonas stutzeri Strain 28a24.</title>
        <authorList>
            <person name="Smith B.A."/>
            <person name="Dougherty K.M."/>
            <person name="Baltrus D.A."/>
        </authorList>
    </citation>
    <scope>NUCLEOTIDE SEQUENCE [LARGE SCALE GENOMIC DNA]</scope>
    <source>
        <strain evidence="2">28a24</strain>
    </source>
</reference>
<evidence type="ECO:0008006" key="3">
    <source>
        <dbReference type="Google" id="ProtNLM"/>
    </source>
</evidence>
<dbReference type="PATRIC" id="fig|316.77.peg.2884"/>
<dbReference type="Proteomes" id="UP000019522">
    <property type="component" value="Chromosome"/>
</dbReference>
<sequence>MNIERCEDLIDWTSQAHARLSTCMSDGANERSDSLAKMLLVYLAQHEQDLTSTIARIKEHADPRALHIRLHDAVERERLALDLDSEAYGQMSVDEISREIFAIHNQIIDLYRSLETRPGLDRARELLEEMLQLEEHETMRLAQQVNRMHEL</sequence>